<comment type="caution">
    <text evidence="12">The sequence shown here is derived from an EMBL/GenBank/DDBJ whole genome shotgun (WGS) entry which is preliminary data.</text>
</comment>
<feature type="transmembrane region" description="Helical" evidence="11">
    <location>
        <begin position="137"/>
        <end position="160"/>
    </location>
</feature>
<keyword evidence="4" id="KW-0934">Plastid</keyword>
<organism evidence="12 13">
    <name type="scientific">Quillaja saponaria</name>
    <name type="common">Soap bark tree</name>
    <dbReference type="NCBI Taxonomy" id="32244"/>
    <lineage>
        <taxon>Eukaryota</taxon>
        <taxon>Viridiplantae</taxon>
        <taxon>Streptophyta</taxon>
        <taxon>Embryophyta</taxon>
        <taxon>Tracheophyta</taxon>
        <taxon>Spermatophyta</taxon>
        <taxon>Magnoliopsida</taxon>
        <taxon>eudicotyledons</taxon>
        <taxon>Gunneridae</taxon>
        <taxon>Pentapetalae</taxon>
        <taxon>rosids</taxon>
        <taxon>fabids</taxon>
        <taxon>Fabales</taxon>
        <taxon>Quillajaceae</taxon>
        <taxon>Quillaja</taxon>
    </lineage>
</organism>
<evidence type="ECO:0000313" key="13">
    <source>
        <dbReference type="Proteomes" id="UP001163823"/>
    </source>
</evidence>
<dbReference type="EMBL" id="JARAOO010000008">
    <property type="protein sequence ID" value="KAJ7959848.1"/>
    <property type="molecule type" value="Genomic_DNA"/>
</dbReference>
<keyword evidence="9 11" id="KW-1133">Transmembrane helix</keyword>
<evidence type="ECO:0000256" key="8">
    <source>
        <dbReference type="ARBA" id="ARBA00022946"/>
    </source>
</evidence>
<evidence type="ECO:0000256" key="9">
    <source>
        <dbReference type="ARBA" id="ARBA00022989"/>
    </source>
</evidence>
<evidence type="ECO:0000256" key="10">
    <source>
        <dbReference type="ARBA" id="ARBA00023136"/>
    </source>
</evidence>
<dbReference type="GO" id="GO:0031969">
    <property type="term" value="C:chloroplast membrane"/>
    <property type="evidence" value="ECO:0007669"/>
    <property type="project" value="UniProtKB-SubCell"/>
</dbReference>
<dbReference type="PANTHER" id="PTHR32523:SF7">
    <property type="entry name" value="FARNESOL KINASE, CHLOROPLASTIC"/>
    <property type="match status" value="1"/>
</dbReference>
<feature type="transmembrane region" description="Helical" evidence="11">
    <location>
        <begin position="110"/>
        <end position="131"/>
    </location>
</feature>
<dbReference type="GO" id="GO:0016301">
    <property type="term" value="F:kinase activity"/>
    <property type="evidence" value="ECO:0007669"/>
    <property type="project" value="UniProtKB-KW"/>
</dbReference>
<dbReference type="KEGG" id="qsa:O6P43_020373"/>
<comment type="subcellular location">
    <subcellularLocation>
        <location evidence="1">Plastid</location>
        <location evidence="1">Chloroplast membrane</location>
        <topology evidence="1">Multi-pass membrane protein</topology>
    </subcellularLocation>
</comment>
<dbReference type="Proteomes" id="UP001163823">
    <property type="component" value="Chromosome 8"/>
</dbReference>
<accession>A0AAD7PLC5</accession>
<keyword evidence="13" id="KW-1185">Reference proteome</keyword>
<keyword evidence="10 11" id="KW-0472">Membrane</keyword>
<name>A0AAD7PLC5_QUISA</name>
<evidence type="ECO:0000256" key="3">
    <source>
        <dbReference type="ARBA" id="ARBA00022528"/>
    </source>
</evidence>
<keyword evidence="5" id="KW-0808">Transferase</keyword>
<keyword evidence="7 12" id="KW-0418">Kinase</keyword>
<gene>
    <name evidence="12" type="ORF">O6P43_020373</name>
</gene>
<evidence type="ECO:0000313" key="12">
    <source>
        <dbReference type="EMBL" id="KAJ7959848.1"/>
    </source>
</evidence>
<reference evidence="12" key="1">
    <citation type="journal article" date="2023" name="Science">
        <title>Elucidation of the pathway for biosynthesis of saponin adjuvants from the soapbark tree.</title>
        <authorList>
            <person name="Reed J."/>
            <person name="Orme A."/>
            <person name="El-Demerdash A."/>
            <person name="Owen C."/>
            <person name="Martin L.B.B."/>
            <person name="Misra R.C."/>
            <person name="Kikuchi S."/>
            <person name="Rejzek M."/>
            <person name="Martin A.C."/>
            <person name="Harkess A."/>
            <person name="Leebens-Mack J."/>
            <person name="Louveau T."/>
            <person name="Stephenson M.J."/>
            <person name="Osbourn A."/>
        </authorList>
    </citation>
    <scope>NUCLEOTIDE SEQUENCE</scope>
    <source>
        <strain evidence="12">S10</strain>
    </source>
</reference>
<proteinExistence type="inferred from homology"/>
<comment type="similarity">
    <text evidence="2">Belongs to the polyprenol kinase family.</text>
</comment>
<evidence type="ECO:0000256" key="11">
    <source>
        <dbReference type="SAM" id="Phobius"/>
    </source>
</evidence>
<dbReference type="InterPro" id="IPR039606">
    <property type="entry name" value="Phytol/farnesol_kinase"/>
</dbReference>
<protein>
    <submittedName>
        <fullName evidence="12">Phytol kinase</fullName>
    </submittedName>
</protein>
<evidence type="ECO:0000256" key="6">
    <source>
        <dbReference type="ARBA" id="ARBA00022692"/>
    </source>
</evidence>
<feature type="transmembrane region" description="Helical" evidence="11">
    <location>
        <begin position="73"/>
        <end position="90"/>
    </location>
</feature>
<sequence length="293" mass="32433">MSITVVSFQFDPFLLKHFRPLCQFPPQIVKSSSSSCFGTKIPSPTSPTPISRRNLRSIQAISMLHQNPAVSDIYATALSGVIALSLLRFWEETAKRGLLDQKLNRKLVHLNSLTALHVSIGLAFLLCWPLFSAEGQAPILAALIPGINIIRMLLVGFGLWKDPATVKLMSRFGDYRELLRGPLYYASTITFTSMVYWRTSPISIATICNLCAGDGTVSADIVGRRFGSKKIPYNSNKSIAGSLAMTSAGFLASIEYMYYFSSFGFIQESWEMVLRFFNCVHLLNSGGVSSYQL</sequence>
<evidence type="ECO:0000256" key="4">
    <source>
        <dbReference type="ARBA" id="ARBA00022640"/>
    </source>
</evidence>
<evidence type="ECO:0000256" key="7">
    <source>
        <dbReference type="ARBA" id="ARBA00022777"/>
    </source>
</evidence>
<keyword evidence="6 11" id="KW-0812">Transmembrane</keyword>
<keyword evidence="8" id="KW-0809">Transit peptide</keyword>
<evidence type="ECO:0000256" key="2">
    <source>
        <dbReference type="ARBA" id="ARBA00010794"/>
    </source>
</evidence>
<dbReference type="AlphaFoldDB" id="A0AAD7PLC5"/>
<keyword evidence="3" id="KW-0150">Chloroplast</keyword>
<dbReference type="PANTHER" id="PTHR32523">
    <property type="entry name" value="PHYTOL KINASE 1, CHLOROPLASTIC"/>
    <property type="match status" value="1"/>
</dbReference>
<evidence type="ECO:0000256" key="1">
    <source>
        <dbReference type="ARBA" id="ARBA00004508"/>
    </source>
</evidence>
<evidence type="ECO:0000256" key="5">
    <source>
        <dbReference type="ARBA" id="ARBA00022679"/>
    </source>
</evidence>